<feature type="transmembrane region" description="Helical" evidence="1">
    <location>
        <begin position="181"/>
        <end position="205"/>
    </location>
</feature>
<accession>A0A6L3MW20</accession>
<gene>
    <name evidence="2" type="ORF">F7R25_21185</name>
</gene>
<feature type="transmembrane region" description="Helical" evidence="1">
    <location>
        <begin position="5"/>
        <end position="28"/>
    </location>
</feature>
<dbReference type="EMBL" id="VZOK01000032">
    <property type="protein sequence ID" value="KAB0636035.1"/>
    <property type="molecule type" value="Genomic_DNA"/>
</dbReference>
<evidence type="ECO:0000313" key="3">
    <source>
        <dbReference type="Proteomes" id="UP000473470"/>
    </source>
</evidence>
<feature type="transmembrane region" description="Helical" evidence="1">
    <location>
        <begin position="152"/>
        <end position="169"/>
    </location>
</feature>
<feature type="transmembrane region" description="Helical" evidence="1">
    <location>
        <begin position="68"/>
        <end position="86"/>
    </location>
</feature>
<dbReference type="AlphaFoldDB" id="A0A6L3MW20"/>
<keyword evidence="1" id="KW-0812">Transmembrane</keyword>
<proteinExistence type="predicted"/>
<sequence length="229" mass="25777">MEIKFYLYCLADLTLIVTSLICGVKYLVKRNGLLGFESLVVTFSATNLMINALTGNPAFFEVSIFCDAFSRGFGVPVITIAAMMAVTHRYKPSILGDVMYVVGALAGTVVLWAADFMIGPKPYFYLVMWSLFSLYLVYVIKKLIDAGENRNAASVTLALVSTQIIASIYDFYHIPGDSDHMIFYTLAMFSWSYMSVSLYFAYCALERAQEDEIKINRRYAVGTMHRHQN</sequence>
<organism evidence="2 3">
    <name type="scientific">Burkholderia stagnalis</name>
    <dbReference type="NCBI Taxonomy" id="1503054"/>
    <lineage>
        <taxon>Bacteria</taxon>
        <taxon>Pseudomonadati</taxon>
        <taxon>Pseudomonadota</taxon>
        <taxon>Betaproteobacteria</taxon>
        <taxon>Burkholderiales</taxon>
        <taxon>Burkholderiaceae</taxon>
        <taxon>Burkholderia</taxon>
        <taxon>Burkholderia cepacia complex</taxon>
    </lineage>
</organism>
<feature type="transmembrane region" description="Helical" evidence="1">
    <location>
        <begin position="98"/>
        <end position="117"/>
    </location>
</feature>
<keyword evidence="1" id="KW-1133">Transmembrane helix</keyword>
<dbReference type="Proteomes" id="UP000473470">
    <property type="component" value="Unassembled WGS sequence"/>
</dbReference>
<feature type="transmembrane region" description="Helical" evidence="1">
    <location>
        <begin position="123"/>
        <end position="140"/>
    </location>
</feature>
<evidence type="ECO:0000256" key="1">
    <source>
        <dbReference type="SAM" id="Phobius"/>
    </source>
</evidence>
<comment type="caution">
    <text evidence="2">The sequence shown here is derived from an EMBL/GenBank/DDBJ whole genome shotgun (WGS) entry which is preliminary data.</text>
</comment>
<evidence type="ECO:0000313" key="2">
    <source>
        <dbReference type="EMBL" id="KAB0636035.1"/>
    </source>
</evidence>
<dbReference type="RefSeq" id="WP_059485473.1">
    <property type="nucleotide sequence ID" value="NZ_CABVPM010000018.1"/>
</dbReference>
<reference evidence="2 3" key="1">
    <citation type="submission" date="2019-09" db="EMBL/GenBank/DDBJ databases">
        <title>Draft genome sequences of 48 bacterial type strains from the CCUG.</title>
        <authorList>
            <person name="Tunovic T."/>
            <person name="Pineiro-Iglesias B."/>
            <person name="Unosson C."/>
            <person name="Inganas E."/>
            <person name="Ohlen M."/>
            <person name="Cardew S."/>
            <person name="Jensie-Markopoulos S."/>
            <person name="Salva-Serra F."/>
            <person name="Jaen-Luchoro D."/>
            <person name="Karlsson R."/>
            <person name="Svensson-Stadler L."/>
            <person name="Chun J."/>
            <person name="Moore E."/>
        </authorList>
    </citation>
    <scope>NUCLEOTIDE SEQUENCE [LARGE SCALE GENOMIC DNA]</scope>
    <source>
        <strain evidence="2 3">CCUG 65686</strain>
    </source>
</reference>
<protein>
    <recommendedName>
        <fullName evidence="4">Transporter</fullName>
    </recommendedName>
</protein>
<name>A0A6L3MW20_9BURK</name>
<keyword evidence="1" id="KW-0472">Membrane</keyword>
<evidence type="ECO:0008006" key="4">
    <source>
        <dbReference type="Google" id="ProtNLM"/>
    </source>
</evidence>